<gene>
    <name evidence="2" type="ORF">JBS370_LOCUS31006</name>
    <name evidence="1" type="ORF">ZHD862_LOCUS32886</name>
</gene>
<dbReference type="Proteomes" id="UP000663864">
    <property type="component" value="Unassembled WGS sequence"/>
</dbReference>
<comment type="caution">
    <text evidence="2">The sequence shown here is derived from an EMBL/GenBank/DDBJ whole genome shotgun (WGS) entry which is preliminary data.</text>
</comment>
<protein>
    <submittedName>
        <fullName evidence="2">Uncharacterized protein</fullName>
    </submittedName>
</protein>
<dbReference type="EMBL" id="CAJNOT010003698">
    <property type="protein sequence ID" value="CAF1396275.1"/>
    <property type="molecule type" value="Genomic_DNA"/>
</dbReference>
<name>A0A819UC94_9BILA</name>
<reference evidence="2" key="1">
    <citation type="submission" date="2021-02" db="EMBL/GenBank/DDBJ databases">
        <authorList>
            <person name="Nowell W R."/>
        </authorList>
    </citation>
    <scope>NUCLEOTIDE SEQUENCE</scope>
</reference>
<dbReference type="EMBL" id="CAJOBD010007428">
    <property type="protein sequence ID" value="CAF4086537.1"/>
    <property type="molecule type" value="Genomic_DNA"/>
</dbReference>
<dbReference type="AlphaFoldDB" id="A0A819UC94"/>
<organism evidence="2 3">
    <name type="scientific">Rotaria sordida</name>
    <dbReference type="NCBI Taxonomy" id="392033"/>
    <lineage>
        <taxon>Eukaryota</taxon>
        <taxon>Metazoa</taxon>
        <taxon>Spiralia</taxon>
        <taxon>Gnathifera</taxon>
        <taxon>Rotifera</taxon>
        <taxon>Eurotatoria</taxon>
        <taxon>Bdelloidea</taxon>
        <taxon>Philodinida</taxon>
        <taxon>Philodinidae</taxon>
        <taxon>Rotaria</taxon>
    </lineage>
</organism>
<dbReference type="Proteomes" id="UP000663836">
    <property type="component" value="Unassembled WGS sequence"/>
</dbReference>
<evidence type="ECO:0000313" key="2">
    <source>
        <dbReference type="EMBL" id="CAF4086537.1"/>
    </source>
</evidence>
<evidence type="ECO:0000313" key="3">
    <source>
        <dbReference type="Proteomes" id="UP000663836"/>
    </source>
</evidence>
<evidence type="ECO:0000313" key="1">
    <source>
        <dbReference type="EMBL" id="CAF1396275.1"/>
    </source>
</evidence>
<accession>A0A819UC94</accession>
<sequence length="70" mass="8212">MDMNTNALGLKLHQMTVKFNLVFNVEYQSFFFLLIEINKSVTYMHWMIIPLYDGFHSAISIVITPINIDE</sequence>
<proteinExistence type="predicted"/>